<reference evidence="4 5" key="1">
    <citation type="journal article" date="2015" name="Stand. Genomic Sci.">
        <title>Genomic Encyclopedia of Bacterial and Archaeal Type Strains, Phase III: the genomes of soil and plant-associated and newly described type strains.</title>
        <authorList>
            <person name="Whitman W.B."/>
            <person name="Woyke T."/>
            <person name="Klenk H.P."/>
            <person name="Zhou Y."/>
            <person name="Lilburn T.G."/>
            <person name="Beck B.J."/>
            <person name="De Vos P."/>
            <person name="Vandamme P."/>
            <person name="Eisen J.A."/>
            <person name="Garrity G."/>
            <person name="Hugenholtz P."/>
            <person name="Kyrpides N.C."/>
        </authorList>
    </citation>
    <scope>NUCLEOTIDE SEQUENCE [LARGE SCALE GENOMIC DNA]</scope>
    <source>
        <strain evidence="4 5">VKM Ac-2572</strain>
    </source>
</reference>
<evidence type="ECO:0000256" key="1">
    <source>
        <dbReference type="SAM" id="Coils"/>
    </source>
</evidence>
<protein>
    <recommendedName>
        <fullName evidence="3">DUF8094 domain-containing protein</fullName>
    </recommendedName>
</protein>
<keyword evidence="2" id="KW-0472">Membrane</keyword>
<dbReference type="EMBL" id="SLWN01000026">
    <property type="protein sequence ID" value="TCO13493.1"/>
    <property type="molecule type" value="Genomic_DNA"/>
</dbReference>
<evidence type="ECO:0000313" key="5">
    <source>
        <dbReference type="Proteomes" id="UP000294508"/>
    </source>
</evidence>
<dbReference type="Proteomes" id="UP000294508">
    <property type="component" value="Unassembled WGS sequence"/>
</dbReference>
<dbReference type="Pfam" id="PF26366">
    <property type="entry name" value="DUF8094"/>
    <property type="match status" value="1"/>
</dbReference>
<organism evidence="4 5">
    <name type="scientific">Kribbella steppae</name>
    <dbReference type="NCBI Taxonomy" id="2512223"/>
    <lineage>
        <taxon>Bacteria</taxon>
        <taxon>Bacillati</taxon>
        <taxon>Actinomycetota</taxon>
        <taxon>Actinomycetes</taxon>
        <taxon>Propionibacteriales</taxon>
        <taxon>Kribbellaceae</taxon>
        <taxon>Kribbella</taxon>
    </lineage>
</organism>
<keyword evidence="5" id="KW-1185">Reference proteome</keyword>
<dbReference type="InterPro" id="IPR058407">
    <property type="entry name" value="DUF8094"/>
</dbReference>
<dbReference type="RefSeq" id="WP_132216818.1">
    <property type="nucleotide sequence ID" value="NZ_SLWN01000026.1"/>
</dbReference>
<feature type="coiled-coil region" evidence="1">
    <location>
        <begin position="371"/>
        <end position="401"/>
    </location>
</feature>
<feature type="transmembrane region" description="Helical" evidence="2">
    <location>
        <begin position="174"/>
        <end position="195"/>
    </location>
</feature>
<dbReference type="OrthoDB" id="4827453at2"/>
<name>A0A4R2GSZ5_9ACTN</name>
<feature type="domain" description="DUF8094" evidence="3">
    <location>
        <begin position="366"/>
        <end position="658"/>
    </location>
</feature>
<keyword evidence="2" id="KW-1133">Transmembrane helix</keyword>
<evidence type="ECO:0000313" key="4">
    <source>
        <dbReference type="EMBL" id="TCO13493.1"/>
    </source>
</evidence>
<evidence type="ECO:0000256" key="2">
    <source>
        <dbReference type="SAM" id="Phobius"/>
    </source>
</evidence>
<sequence>MRFARTALGLLLTLAGLVVTLAGAVAAFWLVGPDNTITTGSRQFTSQGLAIITAPDLLDRHGPTLHVTASGDRPVFVGVGQDLDVANYLSGTAHTRLIRFDPPATYGTQEMRGRSANLTPPGELDWWVAQAGGSGRQSVAWPIQDGRYDVVVMNADGTPAVGADVRFGVEVDRAFGICLLVLGAGILALTFGLMLTFRRRSATAPAAAPTRITPVPAIQAAITPGFAGPSPFAPAAAEAAPAYRAPAIKPTEQRESITTAPMLMSPVAVAKAKSPAFLIAVGAVADDEEPGYDETTYAEDAVDPEPVRLRVVEPETVSLEESPEFERSDEAVRKTAALLASGALLLTTTSCGLLPAKNSEAAPETRPAVTLADAQAVVQRYNQLNNQANQARDAKVAETIEANPTLTQTRAGYLIGRKLDAAGKDKSKPFTFTEPQIGAPEFGSYPMRFVVSSGLSTDPGSRQLGVWQRQSAGTPWLLTNTVYPLKSVKLPSMEGLRTPDQADLDSLYSLPSSAATNLAAYLTEGATSANAKLFVPSPGTTTLLERRAKAKVADTKETYIASVSDKFAPSGEPLTFITSTGEALVFVTLTEQYLQRVEPGSNAYWTSGEATAFSSMVKYTQTLHQDYLYQAALVIPTKATGGTIRVLSIDGQLVGAGGS</sequence>
<keyword evidence="2" id="KW-0812">Transmembrane</keyword>
<comment type="caution">
    <text evidence="4">The sequence shown here is derived from an EMBL/GenBank/DDBJ whole genome shotgun (WGS) entry which is preliminary data.</text>
</comment>
<gene>
    <name evidence="4" type="ORF">EV652_12633</name>
</gene>
<proteinExistence type="predicted"/>
<dbReference type="AlphaFoldDB" id="A0A4R2GSZ5"/>
<accession>A0A4R2GSZ5</accession>
<evidence type="ECO:0000259" key="3">
    <source>
        <dbReference type="Pfam" id="PF26366"/>
    </source>
</evidence>
<keyword evidence="1" id="KW-0175">Coiled coil</keyword>